<dbReference type="PANTHER" id="PTHR42795:SF1">
    <property type="entry name" value="ALANINE DEHYDROGENASE"/>
    <property type="match status" value="1"/>
</dbReference>
<dbReference type="PANTHER" id="PTHR42795">
    <property type="entry name" value="ALANINE DEHYDROGENASE"/>
    <property type="match status" value="1"/>
</dbReference>
<dbReference type="EC" id="1.4.1.1" evidence="2 5"/>
<evidence type="ECO:0000256" key="3">
    <source>
        <dbReference type="ARBA" id="ARBA00023002"/>
    </source>
</evidence>
<evidence type="ECO:0000259" key="9">
    <source>
        <dbReference type="SMART" id="SM01002"/>
    </source>
</evidence>
<comment type="similarity">
    <text evidence="1 5">Belongs to the AlaDH/PNT family.</text>
</comment>
<proteinExistence type="inferred from homology"/>
<keyword evidence="4 5" id="KW-0520">NAD</keyword>
<evidence type="ECO:0000256" key="4">
    <source>
        <dbReference type="ARBA" id="ARBA00023027"/>
    </source>
</evidence>
<dbReference type="SUPFAM" id="SSF52283">
    <property type="entry name" value="Formate/glycerate dehydrogenase catalytic domain-like"/>
    <property type="match status" value="1"/>
</dbReference>
<dbReference type="Proteomes" id="UP000318313">
    <property type="component" value="Chromosome"/>
</dbReference>
<dbReference type="FunFam" id="3.40.50.720:FF:000049">
    <property type="entry name" value="Alanine dehydrogenase"/>
    <property type="match status" value="1"/>
</dbReference>
<feature type="binding site" evidence="8">
    <location>
        <position position="198"/>
    </location>
    <ligand>
        <name>NAD(+)</name>
        <dbReference type="ChEBI" id="CHEBI:57540"/>
    </ligand>
</feature>
<sequence>MIIGVPREIKQDEYRVALIPVGAEELTAAGHTVLVEKGAGLGSGISDELYEENGAEIVNSAEEVFARSDLVIKVKEPQPVEWALLKSGQLLFTYFHFAADVALTCGFLETGATAIAYETLEGRNGQLPLLTPMSEVAGRMSIQEGAKYLERPQLGRGILLGGVPGVPPAHIVILGGGVVGKNAAQIAAGFQADVVILDVNVDRLRYLEDIMPANVNTLYSDRHNIRAELELADLVIGAVLIPGARAPMLVPQSALKMMKPGAVLIDVAVDQGGCVETSHPTTHSDPTFVVDGVVHYCVANMPGAVGRTSTYALCNVTLPYALKLARLGLEAACAQDHGLLTAVNIHQGQVTNHAVAETFGLEWNEFLPS</sequence>
<dbReference type="KEGG" id="gfm:Enr17x_08100"/>
<feature type="domain" description="Alanine dehydrogenase/pyridine nucleotide transhydrogenase NAD(H)-binding" evidence="9">
    <location>
        <begin position="149"/>
        <end position="297"/>
    </location>
</feature>
<evidence type="ECO:0000259" key="10">
    <source>
        <dbReference type="SMART" id="SM01003"/>
    </source>
</evidence>
<evidence type="ECO:0000256" key="2">
    <source>
        <dbReference type="ARBA" id="ARBA00012897"/>
    </source>
</evidence>
<feature type="active site" description="Proton donor/acceptor" evidence="6">
    <location>
        <position position="270"/>
    </location>
</feature>
<dbReference type="SUPFAM" id="SSF51735">
    <property type="entry name" value="NAD(P)-binding Rossmann-fold domains"/>
    <property type="match status" value="1"/>
</dbReference>
<feature type="binding site" evidence="8">
    <location>
        <begin position="267"/>
        <end position="270"/>
    </location>
    <ligand>
        <name>NAD(+)</name>
        <dbReference type="ChEBI" id="CHEBI:57540"/>
    </ligand>
</feature>
<feature type="active site" description="Proton donor/acceptor" evidence="6">
    <location>
        <position position="96"/>
    </location>
</feature>
<dbReference type="EMBL" id="CP037452">
    <property type="protein sequence ID" value="QDV48796.1"/>
    <property type="molecule type" value="Genomic_DNA"/>
</dbReference>
<evidence type="ECO:0000256" key="5">
    <source>
        <dbReference type="PIRNR" id="PIRNR000183"/>
    </source>
</evidence>
<dbReference type="GO" id="GO:0005886">
    <property type="term" value="C:plasma membrane"/>
    <property type="evidence" value="ECO:0007669"/>
    <property type="project" value="TreeGrafter"/>
</dbReference>
<feature type="binding site" evidence="8">
    <location>
        <position position="220"/>
    </location>
    <ligand>
        <name>NAD(+)</name>
        <dbReference type="ChEBI" id="CHEBI:57540"/>
    </ligand>
</feature>
<feature type="binding site" evidence="8">
    <location>
        <position position="134"/>
    </location>
    <ligand>
        <name>NAD(+)</name>
        <dbReference type="ChEBI" id="CHEBI:57540"/>
    </ligand>
</feature>
<keyword evidence="12" id="KW-1185">Reference proteome</keyword>
<dbReference type="InterPro" id="IPR036291">
    <property type="entry name" value="NAD(P)-bd_dom_sf"/>
</dbReference>
<keyword evidence="8" id="KW-0547">Nucleotide-binding</keyword>
<dbReference type="AlphaFoldDB" id="A0A518I6T0"/>
<evidence type="ECO:0000256" key="6">
    <source>
        <dbReference type="PIRSR" id="PIRSR000183-1"/>
    </source>
</evidence>
<evidence type="ECO:0000256" key="8">
    <source>
        <dbReference type="PIRSR" id="PIRSR000183-3"/>
    </source>
</evidence>
<feature type="domain" description="Alanine dehydrogenase/pyridine nucleotide transhydrogenase N-terminal" evidence="10">
    <location>
        <begin position="4"/>
        <end position="137"/>
    </location>
</feature>
<accession>A0A518I6T0</accession>
<dbReference type="NCBIfam" id="TIGR00518">
    <property type="entry name" value="alaDH"/>
    <property type="match status" value="1"/>
</dbReference>
<dbReference type="SMART" id="SM01002">
    <property type="entry name" value="AlaDh_PNT_C"/>
    <property type="match status" value="1"/>
</dbReference>
<name>A0A518I6T0_9PLAN</name>
<comment type="catalytic activity">
    <reaction evidence="5">
        <text>L-alanine + NAD(+) + H2O = pyruvate + NH4(+) + NADH + H(+)</text>
        <dbReference type="Rhea" id="RHEA:18405"/>
        <dbReference type="ChEBI" id="CHEBI:15361"/>
        <dbReference type="ChEBI" id="CHEBI:15377"/>
        <dbReference type="ChEBI" id="CHEBI:15378"/>
        <dbReference type="ChEBI" id="CHEBI:28938"/>
        <dbReference type="ChEBI" id="CHEBI:57540"/>
        <dbReference type="ChEBI" id="CHEBI:57945"/>
        <dbReference type="ChEBI" id="CHEBI:57972"/>
        <dbReference type="EC" id="1.4.1.1"/>
    </reaction>
</comment>
<dbReference type="GO" id="GO:0000166">
    <property type="term" value="F:nucleotide binding"/>
    <property type="evidence" value="ECO:0007669"/>
    <property type="project" value="UniProtKB-KW"/>
</dbReference>
<dbReference type="GO" id="GO:0000286">
    <property type="term" value="F:alanine dehydrogenase activity"/>
    <property type="evidence" value="ECO:0007669"/>
    <property type="project" value="UniProtKB-UniRule"/>
</dbReference>
<dbReference type="Pfam" id="PF01262">
    <property type="entry name" value="AlaDh_PNT_C"/>
    <property type="match status" value="1"/>
</dbReference>
<evidence type="ECO:0000256" key="7">
    <source>
        <dbReference type="PIRSR" id="PIRSR000183-2"/>
    </source>
</evidence>
<dbReference type="Pfam" id="PF05222">
    <property type="entry name" value="AlaDh_PNT_N"/>
    <property type="match status" value="1"/>
</dbReference>
<keyword evidence="3 5" id="KW-0560">Oxidoreductase</keyword>
<dbReference type="InterPro" id="IPR008141">
    <property type="entry name" value="Ala_DH"/>
</dbReference>
<evidence type="ECO:0000313" key="11">
    <source>
        <dbReference type="EMBL" id="QDV48796.1"/>
    </source>
</evidence>
<organism evidence="11 12">
    <name type="scientific">Gimesia fumaroli</name>
    <dbReference type="NCBI Taxonomy" id="2527976"/>
    <lineage>
        <taxon>Bacteria</taxon>
        <taxon>Pseudomonadati</taxon>
        <taxon>Planctomycetota</taxon>
        <taxon>Planctomycetia</taxon>
        <taxon>Planctomycetales</taxon>
        <taxon>Planctomycetaceae</taxon>
        <taxon>Gimesia</taxon>
    </lineage>
</organism>
<evidence type="ECO:0000313" key="12">
    <source>
        <dbReference type="Proteomes" id="UP000318313"/>
    </source>
</evidence>
<reference evidence="11 12" key="1">
    <citation type="submission" date="2019-03" db="EMBL/GenBank/DDBJ databases">
        <title>Deep-cultivation of Planctomycetes and their phenomic and genomic characterization uncovers novel biology.</title>
        <authorList>
            <person name="Wiegand S."/>
            <person name="Jogler M."/>
            <person name="Boedeker C."/>
            <person name="Pinto D."/>
            <person name="Vollmers J."/>
            <person name="Rivas-Marin E."/>
            <person name="Kohn T."/>
            <person name="Peeters S.H."/>
            <person name="Heuer A."/>
            <person name="Rast P."/>
            <person name="Oberbeckmann S."/>
            <person name="Bunk B."/>
            <person name="Jeske O."/>
            <person name="Meyerdierks A."/>
            <person name="Storesund J.E."/>
            <person name="Kallscheuer N."/>
            <person name="Luecker S."/>
            <person name="Lage O.M."/>
            <person name="Pohl T."/>
            <person name="Merkel B.J."/>
            <person name="Hornburger P."/>
            <person name="Mueller R.-W."/>
            <person name="Bruemmer F."/>
            <person name="Labrenz M."/>
            <person name="Spormann A.M."/>
            <person name="Op den Camp H."/>
            <person name="Overmann J."/>
            <person name="Amann R."/>
            <person name="Jetten M.S.M."/>
            <person name="Mascher T."/>
            <person name="Medema M.H."/>
            <person name="Devos D.P."/>
            <person name="Kaster A.-K."/>
            <person name="Ovreas L."/>
            <person name="Rohde M."/>
            <person name="Galperin M.Y."/>
            <person name="Jogler C."/>
        </authorList>
    </citation>
    <scope>NUCLEOTIDE SEQUENCE [LARGE SCALE GENOMIC DNA]</scope>
    <source>
        <strain evidence="11 12">Enr17</strain>
    </source>
</reference>
<gene>
    <name evidence="11" type="primary">ald</name>
    <name evidence="11" type="ORF">Enr17x_08100</name>
</gene>
<evidence type="ECO:0000256" key="1">
    <source>
        <dbReference type="ARBA" id="ARBA00005689"/>
    </source>
</evidence>
<dbReference type="PIRSF" id="PIRSF000183">
    <property type="entry name" value="Alanine_dh"/>
    <property type="match status" value="1"/>
</dbReference>
<dbReference type="RefSeq" id="WP_145306027.1">
    <property type="nucleotide sequence ID" value="NZ_CP037452.1"/>
</dbReference>
<protein>
    <recommendedName>
        <fullName evidence="2 5">Alanine dehydrogenase</fullName>
        <ecNumber evidence="2 5">1.4.1.1</ecNumber>
    </recommendedName>
</protein>
<dbReference type="CDD" id="cd05305">
    <property type="entry name" value="L-AlaDH"/>
    <property type="match status" value="1"/>
</dbReference>
<feature type="binding site" evidence="8">
    <location>
        <begin position="239"/>
        <end position="240"/>
    </location>
    <ligand>
        <name>NAD(+)</name>
        <dbReference type="ChEBI" id="CHEBI:57540"/>
    </ligand>
</feature>
<dbReference type="InterPro" id="IPR007886">
    <property type="entry name" value="AlaDH/PNT_N"/>
</dbReference>
<dbReference type="OrthoDB" id="9804592at2"/>
<feature type="binding site" evidence="7">
    <location>
        <position position="15"/>
    </location>
    <ligand>
        <name>substrate</name>
    </ligand>
</feature>
<dbReference type="GO" id="GO:0042853">
    <property type="term" value="P:L-alanine catabolic process"/>
    <property type="evidence" value="ECO:0007669"/>
    <property type="project" value="InterPro"/>
</dbReference>
<dbReference type="Gene3D" id="3.40.50.720">
    <property type="entry name" value="NAD(P)-binding Rossmann-like Domain"/>
    <property type="match status" value="2"/>
</dbReference>
<feature type="binding site" evidence="8">
    <location>
        <position position="203"/>
    </location>
    <ligand>
        <name>NAD(+)</name>
        <dbReference type="ChEBI" id="CHEBI:57540"/>
    </ligand>
</feature>
<dbReference type="InterPro" id="IPR007698">
    <property type="entry name" value="AlaDH/PNT_NAD(H)-bd"/>
</dbReference>
<feature type="binding site" evidence="7">
    <location>
        <position position="75"/>
    </location>
    <ligand>
        <name>substrate</name>
    </ligand>
</feature>
<dbReference type="SMART" id="SM01003">
    <property type="entry name" value="AlaDh_PNT_N"/>
    <property type="match status" value="1"/>
</dbReference>
<feature type="binding site" evidence="8">
    <location>
        <begin position="298"/>
        <end position="301"/>
    </location>
    <ligand>
        <name>NAD(+)</name>
        <dbReference type="ChEBI" id="CHEBI:57540"/>
    </ligand>
</feature>